<dbReference type="Proteomes" id="UP001237642">
    <property type="component" value="Unassembled WGS sequence"/>
</dbReference>
<gene>
    <name evidence="3" type="ORF">POM88_044813</name>
</gene>
<feature type="compositionally biased region" description="Polar residues" evidence="2">
    <location>
        <begin position="336"/>
        <end position="345"/>
    </location>
</feature>
<evidence type="ECO:0000256" key="1">
    <source>
        <dbReference type="SAM" id="Coils"/>
    </source>
</evidence>
<sequence length="446" mass="50112">MEENLSSSMHVTEMKKKGLKKAILSLLVEWKDFEDHFDSCPNPTLNQVQYYKSKDQGLDKNQVESSSQNPMHDKLKEIDVSNGSCDDRVEVLENEVNKLKERWERLVCKEREVGRVEALCEDKLKEIEGKLKEMEFSRNFIQQRAKELDLKQRELDDGFRDLESRKLEFSQNPKKTAAVVCSSADMVRSKSSREPPPHLRSTNHALGESCELQNAIPNASYSLDTNLDHHQPTQPDPTNSRKTLFTSCPFCNTEVQYSKDSYNGSLCCSSCSKKIVINDLGPHSTVPETNRGKSGAPAETLHATRDQPDLFQQKRVPRWEAINLGALDSGEFPPSSVDNETNPSQKLKKLNRAQKDKGPAVSEATLKTRGKEYQRAGTEDRPSPSTNISPRVLRNLRSTRRIREIDSGVSSVGKFDTRSGSSGPNPEKDVGVISSSAGYYSHILLI</sequence>
<accession>A0AAD8H4M3</accession>
<feature type="coiled-coil region" evidence="1">
    <location>
        <begin position="82"/>
        <end position="109"/>
    </location>
</feature>
<proteinExistence type="predicted"/>
<keyword evidence="1" id="KW-0175">Coiled coil</keyword>
<dbReference type="AlphaFoldDB" id="A0AAD8H4M3"/>
<evidence type="ECO:0000256" key="2">
    <source>
        <dbReference type="SAM" id="MobiDB-lite"/>
    </source>
</evidence>
<name>A0AAD8H4M3_9APIA</name>
<evidence type="ECO:0000313" key="4">
    <source>
        <dbReference type="Proteomes" id="UP001237642"/>
    </source>
</evidence>
<feature type="compositionally biased region" description="Basic and acidic residues" evidence="2">
    <location>
        <begin position="369"/>
        <end position="382"/>
    </location>
</feature>
<protein>
    <submittedName>
        <fullName evidence="3">Uncharacterized protein</fullName>
    </submittedName>
</protein>
<comment type="caution">
    <text evidence="3">The sequence shown here is derived from an EMBL/GenBank/DDBJ whole genome shotgun (WGS) entry which is preliminary data.</text>
</comment>
<feature type="region of interest" description="Disordered" evidence="2">
    <location>
        <begin position="185"/>
        <end position="204"/>
    </location>
</feature>
<feature type="region of interest" description="Disordered" evidence="2">
    <location>
        <begin position="282"/>
        <end position="311"/>
    </location>
</feature>
<dbReference type="EMBL" id="JAUIZM010000010">
    <property type="protein sequence ID" value="KAK1360339.1"/>
    <property type="molecule type" value="Genomic_DNA"/>
</dbReference>
<feature type="compositionally biased region" description="Basic and acidic residues" evidence="2">
    <location>
        <begin position="187"/>
        <end position="197"/>
    </location>
</feature>
<keyword evidence="4" id="KW-1185">Reference proteome</keyword>
<reference evidence="3" key="1">
    <citation type="submission" date="2023-02" db="EMBL/GenBank/DDBJ databases">
        <title>Genome of toxic invasive species Heracleum sosnowskyi carries increased number of genes despite the absence of recent whole-genome duplications.</title>
        <authorList>
            <person name="Schelkunov M."/>
            <person name="Shtratnikova V."/>
            <person name="Makarenko M."/>
            <person name="Klepikova A."/>
            <person name="Omelchenko D."/>
            <person name="Novikova G."/>
            <person name="Obukhova E."/>
            <person name="Bogdanov V."/>
            <person name="Penin A."/>
            <person name="Logacheva M."/>
        </authorList>
    </citation>
    <scope>NUCLEOTIDE SEQUENCE</scope>
    <source>
        <strain evidence="3">Hsosn_3</strain>
        <tissue evidence="3">Leaf</tissue>
    </source>
</reference>
<evidence type="ECO:0000313" key="3">
    <source>
        <dbReference type="EMBL" id="KAK1360339.1"/>
    </source>
</evidence>
<reference evidence="3" key="2">
    <citation type="submission" date="2023-05" db="EMBL/GenBank/DDBJ databases">
        <authorList>
            <person name="Schelkunov M.I."/>
        </authorList>
    </citation>
    <scope>NUCLEOTIDE SEQUENCE</scope>
    <source>
        <strain evidence="3">Hsosn_3</strain>
        <tissue evidence="3">Leaf</tissue>
    </source>
</reference>
<organism evidence="3 4">
    <name type="scientific">Heracleum sosnowskyi</name>
    <dbReference type="NCBI Taxonomy" id="360622"/>
    <lineage>
        <taxon>Eukaryota</taxon>
        <taxon>Viridiplantae</taxon>
        <taxon>Streptophyta</taxon>
        <taxon>Embryophyta</taxon>
        <taxon>Tracheophyta</taxon>
        <taxon>Spermatophyta</taxon>
        <taxon>Magnoliopsida</taxon>
        <taxon>eudicotyledons</taxon>
        <taxon>Gunneridae</taxon>
        <taxon>Pentapetalae</taxon>
        <taxon>asterids</taxon>
        <taxon>campanulids</taxon>
        <taxon>Apiales</taxon>
        <taxon>Apiaceae</taxon>
        <taxon>Apioideae</taxon>
        <taxon>apioid superclade</taxon>
        <taxon>Tordylieae</taxon>
        <taxon>Tordyliinae</taxon>
        <taxon>Heracleum</taxon>
    </lineage>
</organism>
<feature type="region of interest" description="Disordered" evidence="2">
    <location>
        <begin position="326"/>
        <end position="390"/>
    </location>
</feature>